<dbReference type="GeneID" id="20649403"/>
<evidence type="ECO:0000313" key="3">
    <source>
        <dbReference type="Proteomes" id="UP000002640"/>
    </source>
</evidence>
<dbReference type="AlphaFoldDB" id="G4YKE1"/>
<proteinExistence type="predicted"/>
<sequence length="137" mass="15057">MIKCICLQMLRLAKASLTTHFPLVPPPDKRLEEAVHSSTHLVKNGMSQAIQHPRVRLYFRQGRRAQSDGQHKPLPGSKRVNLCRVGGAPWCHSSGLASTPGVCQEFCVVGGHLPNDLMVEARQNAGLTGERRSASQR</sequence>
<accession>G4YKE1</accession>
<dbReference type="EMBL" id="JH159151">
    <property type="protein sequence ID" value="EGZ28521.1"/>
    <property type="molecule type" value="Genomic_DNA"/>
</dbReference>
<keyword evidence="3" id="KW-1185">Reference proteome</keyword>
<protein>
    <submittedName>
        <fullName evidence="2">Uncharacterized protein</fullName>
    </submittedName>
</protein>
<feature type="chain" id="PRO_5013198003" evidence="1">
    <location>
        <begin position="16"/>
        <end position="137"/>
    </location>
</feature>
<dbReference type="InParanoid" id="G4YKE1"/>
<organism evidence="2 3">
    <name type="scientific">Phytophthora sojae (strain P6497)</name>
    <name type="common">Soybean stem and root rot agent</name>
    <name type="synonym">Phytophthora megasperma f. sp. glycines</name>
    <dbReference type="NCBI Taxonomy" id="1094619"/>
    <lineage>
        <taxon>Eukaryota</taxon>
        <taxon>Sar</taxon>
        <taxon>Stramenopiles</taxon>
        <taxon>Oomycota</taxon>
        <taxon>Peronosporomycetes</taxon>
        <taxon>Peronosporales</taxon>
        <taxon>Peronosporaceae</taxon>
        <taxon>Phytophthora</taxon>
    </lineage>
</organism>
<evidence type="ECO:0000313" key="2">
    <source>
        <dbReference type="EMBL" id="EGZ28521.1"/>
    </source>
</evidence>
<dbReference type="KEGG" id="psoj:PHYSODRAFT_353549"/>
<reference evidence="2 3" key="1">
    <citation type="journal article" date="2006" name="Science">
        <title>Phytophthora genome sequences uncover evolutionary origins and mechanisms of pathogenesis.</title>
        <authorList>
            <person name="Tyler B.M."/>
            <person name="Tripathy S."/>
            <person name="Zhang X."/>
            <person name="Dehal P."/>
            <person name="Jiang R.H."/>
            <person name="Aerts A."/>
            <person name="Arredondo F.D."/>
            <person name="Baxter L."/>
            <person name="Bensasson D."/>
            <person name="Beynon J.L."/>
            <person name="Chapman J."/>
            <person name="Damasceno C.M."/>
            <person name="Dorrance A.E."/>
            <person name="Dou D."/>
            <person name="Dickerman A.W."/>
            <person name="Dubchak I.L."/>
            <person name="Garbelotto M."/>
            <person name="Gijzen M."/>
            <person name="Gordon S.G."/>
            <person name="Govers F."/>
            <person name="Grunwald N.J."/>
            <person name="Huang W."/>
            <person name="Ivors K.L."/>
            <person name="Jones R.W."/>
            <person name="Kamoun S."/>
            <person name="Krampis K."/>
            <person name="Lamour K.H."/>
            <person name="Lee M.K."/>
            <person name="McDonald W.H."/>
            <person name="Medina M."/>
            <person name="Meijer H.J."/>
            <person name="Nordberg E.K."/>
            <person name="Maclean D.J."/>
            <person name="Ospina-Giraldo M.D."/>
            <person name="Morris P.F."/>
            <person name="Phuntumart V."/>
            <person name="Putnam N.H."/>
            <person name="Rash S."/>
            <person name="Rose J.K."/>
            <person name="Sakihama Y."/>
            <person name="Salamov A.A."/>
            <person name="Savidor A."/>
            <person name="Scheuring C.F."/>
            <person name="Smith B.M."/>
            <person name="Sobral B.W."/>
            <person name="Terry A."/>
            <person name="Torto-Alalibo T.A."/>
            <person name="Win J."/>
            <person name="Xu Z."/>
            <person name="Zhang H."/>
            <person name="Grigoriev I.V."/>
            <person name="Rokhsar D.S."/>
            <person name="Boore J.L."/>
        </authorList>
    </citation>
    <scope>NUCLEOTIDE SEQUENCE [LARGE SCALE GENOMIC DNA]</scope>
    <source>
        <strain evidence="2 3">P6497</strain>
    </source>
</reference>
<keyword evidence="1" id="KW-0732">Signal</keyword>
<feature type="signal peptide" evidence="1">
    <location>
        <begin position="1"/>
        <end position="15"/>
    </location>
</feature>
<name>G4YKE1_PHYSP</name>
<gene>
    <name evidence="2" type="ORF">PHYSODRAFT_353549</name>
</gene>
<dbReference type="Proteomes" id="UP000002640">
    <property type="component" value="Unassembled WGS sequence"/>
</dbReference>
<dbReference type="RefSeq" id="XP_009515796.1">
    <property type="nucleotide sequence ID" value="XM_009517501.1"/>
</dbReference>
<evidence type="ECO:0000256" key="1">
    <source>
        <dbReference type="SAM" id="SignalP"/>
    </source>
</evidence>